<comment type="caution">
    <text evidence="1">The sequence shown here is derived from an EMBL/GenBank/DDBJ whole genome shotgun (WGS) entry which is preliminary data.</text>
</comment>
<dbReference type="EMBL" id="QYUN01000003">
    <property type="protein sequence ID" value="RJF96717.1"/>
    <property type="molecule type" value="Genomic_DNA"/>
</dbReference>
<dbReference type="OrthoDB" id="7056260at2"/>
<keyword evidence="2" id="KW-1185">Reference proteome</keyword>
<sequence length="331" mass="35694">MPLERIAAAVSLPPVQNSTGNAHRFVPGEMVRLTLDAIGADEMLATTADGLQLRLTGLGSLAHSLTPGEMLNLRVLATTPRLELAFSGTSARSTHISVSISADAVAPGQTAAMRLDQVALLRQVVPQRPDAAALAASWRAMAQGYLERHASFPEQLLELRLPAAMPAGRAVAGAEQWLFAPSAYGSHRVMLNVLQAYEDEVTRSEKQKQRQERQRKGRRTTIALLLESILPGMGRVVVQMQLASGDVLLELYCEEKALPPLRKLLPEIISSIGRADLRVARCRLLRSAPRVSAHGLNPQTGLSPALFRAAAEVVLLFSSPSLPAAIRRPGR</sequence>
<dbReference type="AlphaFoldDB" id="A0A418WVM2"/>
<dbReference type="Proteomes" id="UP000285190">
    <property type="component" value="Unassembled WGS sequence"/>
</dbReference>
<evidence type="ECO:0008006" key="3">
    <source>
        <dbReference type="Google" id="ProtNLM"/>
    </source>
</evidence>
<dbReference type="RefSeq" id="WP_119742855.1">
    <property type="nucleotide sequence ID" value="NZ_QYUN01000003.1"/>
</dbReference>
<proteinExistence type="predicted"/>
<protein>
    <recommendedName>
        <fullName evidence="3">Flagellar hook-length control protein FliK</fullName>
    </recommendedName>
</protein>
<accession>A0A418WVM2</accession>
<organism evidence="1 2">
    <name type="scientific">Noviherbaspirillum cavernae</name>
    <dbReference type="NCBI Taxonomy" id="2320862"/>
    <lineage>
        <taxon>Bacteria</taxon>
        <taxon>Pseudomonadati</taxon>
        <taxon>Pseudomonadota</taxon>
        <taxon>Betaproteobacteria</taxon>
        <taxon>Burkholderiales</taxon>
        <taxon>Oxalobacteraceae</taxon>
        <taxon>Noviherbaspirillum</taxon>
    </lineage>
</organism>
<reference evidence="1 2" key="1">
    <citation type="submission" date="2018-09" db="EMBL/GenBank/DDBJ databases">
        <authorList>
            <person name="Zhu H."/>
        </authorList>
    </citation>
    <scope>NUCLEOTIDE SEQUENCE [LARGE SCALE GENOMIC DNA]</scope>
    <source>
        <strain evidence="1 2">K2R10-39</strain>
    </source>
</reference>
<name>A0A418WVM2_9BURK</name>
<evidence type="ECO:0000313" key="1">
    <source>
        <dbReference type="EMBL" id="RJF96717.1"/>
    </source>
</evidence>
<evidence type="ECO:0000313" key="2">
    <source>
        <dbReference type="Proteomes" id="UP000285190"/>
    </source>
</evidence>
<gene>
    <name evidence="1" type="ORF">D3870_20125</name>
</gene>